<proteinExistence type="predicted"/>
<evidence type="ECO:0000313" key="3">
    <source>
        <dbReference type="Proteomes" id="UP000031829"/>
    </source>
</evidence>
<accession>A0A0B6AP30</accession>
<dbReference type="KEGG" id="bmeg:BG04_453"/>
<protein>
    <recommendedName>
        <fullName evidence="1">DUF4352 domain-containing protein</fullName>
    </recommendedName>
</protein>
<feature type="domain" description="DUF4352" evidence="1">
    <location>
        <begin position="49"/>
        <end position="166"/>
    </location>
</feature>
<dbReference type="HOGENOM" id="CLU_1297703_0_0_9"/>
<dbReference type="Pfam" id="PF11611">
    <property type="entry name" value="DUF4352"/>
    <property type="match status" value="1"/>
</dbReference>
<dbReference type="Proteomes" id="UP000031829">
    <property type="component" value="Chromosome"/>
</dbReference>
<dbReference type="EMBL" id="CP009920">
    <property type="protein sequence ID" value="AJI22378.1"/>
    <property type="molecule type" value="Genomic_DNA"/>
</dbReference>
<evidence type="ECO:0000259" key="1">
    <source>
        <dbReference type="Pfam" id="PF11611"/>
    </source>
</evidence>
<dbReference type="InterPro" id="IPR029051">
    <property type="entry name" value="DUF4352"/>
</dbReference>
<dbReference type="AlphaFoldDB" id="A0A0B6AP30"/>
<dbReference type="RefSeq" id="WP_034650084.1">
    <property type="nucleotide sequence ID" value="NZ_BCVB01000006.1"/>
</dbReference>
<name>A0A0B6AP30_PRIM2</name>
<organism evidence="2 3">
    <name type="scientific">Priestia megaterium (strain ATCC 14581 / DSM 32 / CCUG 1817 / JCM 2506 / NBRC 15308 / NCIMB 9376 / NCTC 10342 / NRRL B-14308 / VKM B-512 / Ford 19)</name>
    <name type="common">Bacillus megaterium</name>
    <dbReference type="NCBI Taxonomy" id="1348623"/>
    <lineage>
        <taxon>Bacteria</taxon>
        <taxon>Bacillati</taxon>
        <taxon>Bacillota</taxon>
        <taxon>Bacilli</taxon>
        <taxon>Bacillales</taxon>
        <taxon>Bacillaceae</taxon>
        <taxon>Priestia</taxon>
    </lineage>
</organism>
<gene>
    <name evidence="2" type="ORF">BG04_453</name>
</gene>
<sequence>MKKFFKIGCLGFIILIALIVVIAVVASGGDDSGSGSSSNSSKSEEQKAHKVGDTFTVDNKAEVSVTKVEEREQVGNQYANKKASEGGTLVAIQWAVKNISDKPLGAFSTPTINLVDEKGTKYDADIDATSNYAVETNIDDSKIASDLNPGIKVTDVDVFEVSKDSYAKGTWYIEINGSKVQIK</sequence>
<dbReference type="Gene3D" id="2.60.40.1240">
    <property type="match status" value="1"/>
</dbReference>
<dbReference type="InterPro" id="IPR029050">
    <property type="entry name" value="Immunoprotect_excell_Ig-like"/>
</dbReference>
<evidence type="ECO:0000313" key="2">
    <source>
        <dbReference type="EMBL" id="AJI22378.1"/>
    </source>
</evidence>
<dbReference type="GeneID" id="93643959"/>
<reference evidence="2 3" key="1">
    <citation type="journal article" date="2015" name="Genome Announc.">
        <title>Complete genome sequences for 35 biothreat assay-relevant bacillus species.</title>
        <authorList>
            <person name="Johnson S.L."/>
            <person name="Daligault H.E."/>
            <person name="Davenport K.W."/>
            <person name="Jaissle J."/>
            <person name="Frey K.G."/>
            <person name="Ladner J.T."/>
            <person name="Broomall S.M."/>
            <person name="Bishop-Lilly K.A."/>
            <person name="Bruce D.C."/>
            <person name="Gibbons H.S."/>
            <person name="Coyne S.R."/>
            <person name="Lo C.C."/>
            <person name="Meincke L."/>
            <person name="Munk A.C."/>
            <person name="Koroleva G.I."/>
            <person name="Rosenzweig C.N."/>
            <person name="Palacios G.F."/>
            <person name="Redden C.L."/>
            <person name="Minogue T.D."/>
            <person name="Chain P.S."/>
        </authorList>
    </citation>
    <scope>NUCLEOTIDE SEQUENCE [LARGE SCALE GENOMIC DNA]</scope>
    <source>
        <strain evidence="3">ATCC 14581 / DSM 32 / JCM 2506 / NBRC 15308 / NCIMB 9376 / NCTC 10342 / NRRL B-14308 / VKM B-512</strain>
    </source>
</reference>